<sequence length="180" mass="20779">MITIRTATEKDTEALHEIYEPYVLDTPITFEYLVPSLEEFRGRIIDTLTNYPYLVAEDDGGRIIGYAYAHEYKARTAYDWAVEVTVYVSKKAQGMGAGKLLYQALEKELGAQNVVSLTACITGQNEHSIRFHENMGYRYVGVFEKIGYKFETWYDVVWMQKQLTQTDEPAAFIPYSQLKR</sequence>
<dbReference type="InterPro" id="IPR016181">
    <property type="entry name" value="Acyl_CoA_acyltransferase"/>
</dbReference>
<dbReference type="PROSITE" id="PS51186">
    <property type="entry name" value="GNAT"/>
    <property type="match status" value="1"/>
</dbReference>
<dbReference type="RefSeq" id="WP_209556520.1">
    <property type="nucleotide sequence ID" value="NZ_JAEDXU010000002.1"/>
</dbReference>
<dbReference type="InterPro" id="IPR000182">
    <property type="entry name" value="GNAT_dom"/>
</dbReference>
<dbReference type="Proteomes" id="UP000673375">
    <property type="component" value="Unassembled WGS sequence"/>
</dbReference>
<comment type="caution">
    <text evidence="2">The sequence shown here is derived from an EMBL/GenBank/DDBJ whole genome shotgun (WGS) entry which is preliminary data.</text>
</comment>
<reference evidence="2 3" key="1">
    <citation type="submission" date="2020-12" db="EMBL/GenBank/DDBJ databases">
        <title>Vagococcus allomyrinae sp. nov. and Enterococcus lavae sp. nov., isolated from the larvae of Allomyrina dichotoma.</title>
        <authorList>
            <person name="Lee S.D."/>
        </authorList>
    </citation>
    <scope>NUCLEOTIDE SEQUENCE [LARGE SCALE GENOMIC DNA]</scope>
    <source>
        <strain evidence="2 3">BWM-S5</strain>
    </source>
</reference>
<dbReference type="SUPFAM" id="SSF55729">
    <property type="entry name" value="Acyl-CoA N-acyltransferases (Nat)"/>
    <property type="match status" value="1"/>
</dbReference>
<feature type="domain" description="N-acetyltransferase" evidence="1">
    <location>
        <begin position="2"/>
        <end position="164"/>
    </location>
</feature>
<proteinExistence type="predicted"/>
<accession>A0ABS4CH14</accession>
<protein>
    <submittedName>
        <fullName evidence="2">N-acetyltransferase</fullName>
    </submittedName>
</protein>
<gene>
    <name evidence="2" type="ORF">I6N96_05535</name>
</gene>
<name>A0ABS4CH14_9ENTE</name>
<keyword evidence="3" id="KW-1185">Reference proteome</keyword>
<evidence type="ECO:0000259" key="1">
    <source>
        <dbReference type="PROSITE" id="PS51186"/>
    </source>
</evidence>
<dbReference type="Gene3D" id="3.40.630.30">
    <property type="match status" value="1"/>
</dbReference>
<dbReference type="Pfam" id="PF13420">
    <property type="entry name" value="Acetyltransf_4"/>
    <property type="match status" value="1"/>
</dbReference>
<evidence type="ECO:0000313" key="3">
    <source>
        <dbReference type="Proteomes" id="UP000673375"/>
    </source>
</evidence>
<dbReference type="PANTHER" id="PTHR43072:SF8">
    <property type="entry name" value="ACYLTRANSFERASE FABY-RELATED"/>
    <property type="match status" value="1"/>
</dbReference>
<dbReference type="CDD" id="cd04301">
    <property type="entry name" value="NAT_SF"/>
    <property type="match status" value="1"/>
</dbReference>
<organism evidence="2 3">
    <name type="scientific">Enterococcus larvae</name>
    <dbReference type="NCBI Taxonomy" id="2794352"/>
    <lineage>
        <taxon>Bacteria</taxon>
        <taxon>Bacillati</taxon>
        <taxon>Bacillota</taxon>
        <taxon>Bacilli</taxon>
        <taxon>Lactobacillales</taxon>
        <taxon>Enterococcaceae</taxon>
        <taxon>Enterococcus</taxon>
    </lineage>
</organism>
<evidence type="ECO:0000313" key="2">
    <source>
        <dbReference type="EMBL" id="MBP1045733.1"/>
    </source>
</evidence>
<dbReference type="EMBL" id="JAEDXU010000002">
    <property type="protein sequence ID" value="MBP1045733.1"/>
    <property type="molecule type" value="Genomic_DNA"/>
</dbReference>
<dbReference type="PANTHER" id="PTHR43072">
    <property type="entry name" value="N-ACETYLTRANSFERASE"/>
    <property type="match status" value="1"/>
</dbReference>